<proteinExistence type="predicted"/>
<evidence type="ECO:0000313" key="5">
    <source>
        <dbReference type="Proteomes" id="UP001597510"/>
    </source>
</evidence>
<gene>
    <name evidence="4" type="ORF">ACFSR2_18990</name>
</gene>
<dbReference type="InterPro" id="IPR030392">
    <property type="entry name" value="S74_ICA"/>
</dbReference>
<dbReference type="PROSITE" id="PS51688">
    <property type="entry name" value="ICA"/>
    <property type="match status" value="1"/>
</dbReference>
<reference evidence="5" key="1">
    <citation type="journal article" date="2019" name="Int. J. Syst. Evol. Microbiol.">
        <title>The Global Catalogue of Microorganisms (GCM) 10K type strain sequencing project: providing services to taxonomists for standard genome sequencing and annotation.</title>
        <authorList>
            <consortium name="The Broad Institute Genomics Platform"/>
            <consortium name="The Broad Institute Genome Sequencing Center for Infectious Disease"/>
            <person name="Wu L."/>
            <person name="Ma J."/>
        </authorList>
    </citation>
    <scope>NUCLEOTIDE SEQUENCE [LARGE SCALE GENOMIC DNA]</scope>
    <source>
        <strain evidence="5">KCTC 52344</strain>
    </source>
</reference>
<feature type="signal peptide" evidence="2">
    <location>
        <begin position="1"/>
        <end position="20"/>
    </location>
</feature>
<evidence type="ECO:0000256" key="2">
    <source>
        <dbReference type="SAM" id="SignalP"/>
    </source>
</evidence>
<keyword evidence="5" id="KW-1185">Reference proteome</keyword>
<feature type="coiled-coil region" evidence="1">
    <location>
        <begin position="434"/>
        <end position="461"/>
    </location>
</feature>
<comment type="caution">
    <text evidence="4">The sequence shown here is derived from an EMBL/GenBank/DDBJ whole genome shotgun (WGS) entry which is preliminary data.</text>
</comment>
<feature type="domain" description="Peptidase S74" evidence="3">
    <location>
        <begin position="356"/>
        <end position="448"/>
    </location>
</feature>
<evidence type="ECO:0000259" key="3">
    <source>
        <dbReference type="PROSITE" id="PS51688"/>
    </source>
</evidence>
<protein>
    <submittedName>
        <fullName evidence="4">Tail fiber domain-containing protein</fullName>
    </submittedName>
</protein>
<name>A0ABW5JBQ3_9BACT</name>
<evidence type="ECO:0000313" key="4">
    <source>
        <dbReference type="EMBL" id="MFD2522990.1"/>
    </source>
</evidence>
<accession>A0ABW5JBQ3</accession>
<dbReference type="Pfam" id="PF13884">
    <property type="entry name" value="Peptidase_S74"/>
    <property type="match status" value="1"/>
</dbReference>
<evidence type="ECO:0000256" key="1">
    <source>
        <dbReference type="SAM" id="Coils"/>
    </source>
</evidence>
<organism evidence="4 5">
    <name type="scientific">Emticicia soli</name>
    <dbReference type="NCBI Taxonomy" id="2027878"/>
    <lineage>
        <taxon>Bacteria</taxon>
        <taxon>Pseudomonadati</taxon>
        <taxon>Bacteroidota</taxon>
        <taxon>Cytophagia</taxon>
        <taxon>Cytophagales</taxon>
        <taxon>Leadbetterellaceae</taxon>
        <taxon>Emticicia</taxon>
    </lineage>
</organism>
<sequence>MKKLSFSGILMLFSFHILFAQSGTILPTQADFSNNTTAGGAYAVRGIITSTSPGGFSVGVRGQNNGTNANGIGLWGSHAGSGWGVYGTSLSGYALYGSSVSGNAGRFELTATNTTNQAVQVYNAGIGSGITVQMINASGGGRGIDVSHAGVGSGVFATSSGGMGLWGITSSISAAGVIGDNTFGEAVVGRNRGGNGVGAVVGRNDSTGYGVRGFNTKGGIGVLGQAGISGGTGIGGRFENVNAANSSNALETSTNGTGAGAYFRNQNSGGNGAGAIVQKSNPYSGGYTTNPNADLEVRHPIEGSGGMTGLRIFNTGGNLNSWTLYTTNADGNLGLYAKGSYRGYFNPSTGAYTTVSDSRLKNNIQAYGSTLDKLMKIGVKSYQAINSSKTEVGLLAQEALQYFPEIVYSYTHDDGQQNYAMDYSRIGVLAVKAVQEQQAIIEKQQAKIDALATELAALKQLVEANLKK</sequence>
<keyword evidence="2" id="KW-0732">Signal</keyword>
<keyword evidence="1" id="KW-0175">Coiled coil</keyword>
<dbReference type="EMBL" id="JBHULC010000027">
    <property type="protein sequence ID" value="MFD2522990.1"/>
    <property type="molecule type" value="Genomic_DNA"/>
</dbReference>
<dbReference type="RefSeq" id="WP_340240167.1">
    <property type="nucleotide sequence ID" value="NZ_JBBEWC010000018.1"/>
</dbReference>
<dbReference type="Proteomes" id="UP001597510">
    <property type="component" value="Unassembled WGS sequence"/>
</dbReference>
<feature type="chain" id="PRO_5046637115" evidence="2">
    <location>
        <begin position="21"/>
        <end position="468"/>
    </location>
</feature>